<dbReference type="GeneID" id="27901731"/>
<name>M3CJU2_SPHMS</name>
<gene>
    <name evidence="1" type="ORF">SEPMUDRAFT_147913</name>
</gene>
<dbReference type="Proteomes" id="UP000016931">
    <property type="component" value="Unassembled WGS sequence"/>
</dbReference>
<sequence>MNAVCGSSRRTLSAYCLHTRHGTGMLLWTALIVDTVARDLSRVLFSQEEYGCTIFIPPSVDDTARGPSADAEVV</sequence>
<feature type="non-terminal residue" evidence="1">
    <location>
        <position position="74"/>
    </location>
</feature>
<keyword evidence="2" id="KW-1185">Reference proteome</keyword>
<proteinExistence type="predicted"/>
<reference evidence="1 2" key="1">
    <citation type="journal article" date="2012" name="PLoS Pathog.">
        <title>Diverse lifestyles and strategies of plant pathogenesis encoded in the genomes of eighteen Dothideomycetes fungi.</title>
        <authorList>
            <person name="Ohm R.A."/>
            <person name="Feau N."/>
            <person name="Henrissat B."/>
            <person name="Schoch C.L."/>
            <person name="Horwitz B.A."/>
            <person name="Barry K.W."/>
            <person name="Condon B.J."/>
            <person name="Copeland A.C."/>
            <person name="Dhillon B."/>
            <person name="Glaser F."/>
            <person name="Hesse C.N."/>
            <person name="Kosti I."/>
            <person name="LaButti K."/>
            <person name="Lindquist E.A."/>
            <person name="Lucas S."/>
            <person name="Salamov A.A."/>
            <person name="Bradshaw R.E."/>
            <person name="Ciuffetti L."/>
            <person name="Hamelin R.C."/>
            <person name="Kema G.H.J."/>
            <person name="Lawrence C."/>
            <person name="Scott J.A."/>
            <person name="Spatafora J.W."/>
            <person name="Turgeon B.G."/>
            <person name="de Wit P.J.G.M."/>
            <person name="Zhong S."/>
            <person name="Goodwin S.B."/>
            <person name="Grigoriev I.V."/>
        </authorList>
    </citation>
    <scope>NUCLEOTIDE SEQUENCE [LARGE SCALE GENOMIC DNA]</scope>
    <source>
        <strain evidence="1 2">SO2202</strain>
    </source>
</reference>
<evidence type="ECO:0000313" key="2">
    <source>
        <dbReference type="Proteomes" id="UP000016931"/>
    </source>
</evidence>
<dbReference type="RefSeq" id="XP_016762204.1">
    <property type="nucleotide sequence ID" value="XM_016904594.1"/>
</dbReference>
<dbReference type="HOGENOM" id="CLU_2694723_0_0_1"/>
<evidence type="ECO:0000313" key="1">
    <source>
        <dbReference type="EMBL" id="EMF14083.1"/>
    </source>
</evidence>
<protein>
    <submittedName>
        <fullName evidence="1">Uncharacterized protein</fullName>
    </submittedName>
</protein>
<dbReference type="AlphaFoldDB" id="M3CJU2"/>
<organism evidence="1 2">
    <name type="scientific">Sphaerulina musiva (strain SO2202)</name>
    <name type="common">Poplar stem canker fungus</name>
    <name type="synonym">Septoria musiva</name>
    <dbReference type="NCBI Taxonomy" id="692275"/>
    <lineage>
        <taxon>Eukaryota</taxon>
        <taxon>Fungi</taxon>
        <taxon>Dikarya</taxon>
        <taxon>Ascomycota</taxon>
        <taxon>Pezizomycotina</taxon>
        <taxon>Dothideomycetes</taxon>
        <taxon>Dothideomycetidae</taxon>
        <taxon>Mycosphaerellales</taxon>
        <taxon>Mycosphaerellaceae</taxon>
        <taxon>Sphaerulina</taxon>
    </lineage>
</organism>
<accession>M3CJU2</accession>
<dbReference type="EMBL" id="KB456262">
    <property type="protein sequence ID" value="EMF14083.1"/>
    <property type="molecule type" value="Genomic_DNA"/>
</dbReference>